<reference evidence="1 2" key="1">
    <citation type="submission" date="2023-01" db="EMBL/GenBank/DDBJ databases">
        <authorList>
            <person name="Whitehead M."/>
        </authorList>
    </citation>
    <scope>NUCLEOTIDE SEQUENCE [LARGE SCALE GENOMIC DNA]</scope>
</reference>
<proteinExistence type="predicted"/>
<organism evidence="1 2">
    <name type="scientific">Macrosiphum euphorbiae</name>
    <name type="common">potato aphid</name>
    <dbReference type="NCBI Taxonomy" id="13131"/>
    <lineage>
        <taxon>Eukaryota</taxon>
        <taxon>Metazoa</taxon>
        <taxon>Ecdysozoa</taxon>
        <taxon>Arthropoda</taxon>
        <taxon>Hexapoda</taxon>
        <taxon>Insecta</taxon>
        <taxon>Pterygota</taxon>
        <taxon>Neoptera</taxon>
        <taxon>Paraneoptera</taxon>
        <taxon>Hemiptera</taxon>
        <taxon>Sternorrhyncha</taxon>
        <taxon>Aphidomorpha</taxon>
        <taxon>Aphidoidea</taxon>
        <taxon>Aphididae</taxon>
        <taxon>Macrosiphini</taxon>
        <taxon>Macrosiphum</taxon>
    </lineage>
</organism>
<comment type="caution">
    <text evidence="1">The sequence shown here is derived from an EMBL/GenBank/DDBJ whole genome shotgun (WGS) entry which is preliminary data.</text>
</comment>
<evidence type="ECO:0000313" key="1">
    <source>
        <dbReference type="EMBL" id="CAI6344179.1"/>
    </source>
</evidence>
<dbReference type="Proteomes" id="UP001160148">
    <property type="component" value="Unassembled WGS sequence"/>
</dbReference>
<dbReference type="EMBL" id="CARXXK010000001">
    <property type="protein sequence ID" value="CAI6344179.1"/>
    <property type="molecule type" value="Genomic_DNA"/>
</dbReference>
<protein>
    <submittedName>
        <fullName evidence="1">Uncharacterized protein</fullName>
    </submittedName>
</protein>
<gene>
    <name evidence="1" type="ORF">MEUPH1_LOCUS1350</name>
</gene>
<keyword evidence="2" id="KW-1185">Reference proteome</keyword>
<name>A0AAV0VKJ3_9HEMI</name>
<evidence type="ECO:0000313" key="2">
    <source>
        <dbReference type="Proteomes" id="UP001160148"/>
    </source>
</evidence>
<sequence length="74" mass="8637">MDVKRNQRFTALEEKNSQVDQKYYDMMKNCRALSGEDYEVYVMRLINIGCRPLGDIEWRVESDDTGKNNVAATL</sequence>
<dbReference type="AlphaFoldDB" id="A0AAV0VKJ3"/>
<accession>A0AAV0VKJ3</accession>